<feature type="chain" id="PRO_5031452263" description="Secreted protein" evidence="1">
    <location>
        <begin position="28"/>
        <end position="200"/>
    </location>
</feature>
<dbReference type="EMBL" id="MSIF01000034">
    <property type="protein sequence ID" value="OLF05018.1"/>
    <property type="molecule type" value="Genomic_DNA"/>
</dbReference>
<accession>A0A7Z0WDS5</accession>
<gene>
    <name evidence="2" type="ORF">BLA60_37935</name>
</gene>
<keyword evidence="3" id="KW-1185">Reference proteome</keyword>
<dbReference type="AlphaFoldDB" id="A0A7Z0WDS5"/>
<evidence type="ECO:0008006" key="4">
    <source>
        <dbReference type="Google" id="ProtNLM"/>
    </source>
</evidence>
<organism evidence="2 3">
    <name type="scientific">Actinophytocola xinjiangensis</name>
    <dbReference type="NCBI Taxonomy" id="485602"/>
    <lineage>
        <taxon>Bacteria</taxon>
        <taxon>Bacillati</taxon>
        <taxon>Actinomycetota</taxon>
        <taxon>Actinomycetes</taxon>
        <taxon>Pseudonocardiales</taxon>
        <taxon>Pseudonocardiaceae</taxon>
    </lineage>
</organism>
<name>A0A7Z0WDS5_9PSEU</name>
<proteinExistence type="predicted"/>
<protein>
    <recommendedName>
        <fullName evidence="4">Secreted protein</fullName>
    </recommendedName>
</protein>
<sequence length="200" mass="20115">MRKRFLGVATVVAAVTSVVLGVSPASASAGWTVTPGGAATGTAGETVLTVRPVSGGDDMIMTCASSVAQINAFSSTDNHVADITDIAFNQCLLGGLISFEVDAHTPWPLHAMSYSAPVVSGEIQGISATIIGAGCLAEVAGTVNGSYHNTNDTLTVANDFTLTVTNVDPVDNCLGLINTGDAAAFTGVYAVDPGQDIVPA</sequence>
<dbReference type="Proteomes" id="UP000185696">
    <property type="component" value="Unassembled WGS sequence"/>
</dbReference>
<evidence type="ECO:0000313" key="2">
    <source>
        <dbReference type="EMBL" id="OLF05018.1"/>
    </source>
</evidence>
<keyword evidence="1" id="KW-0732">Signal</keyword>
<reference evidence="2 3" key="1">
    <citation type="submission" date="2016-12" db="EMBL/GenBank/DDBJ databases">
        <title>The draft genome sequence of Actinophytocola xinjiangensis.</title>
        <authorList>
            <person name="Wang W."/>
            <person name="Yuan L."/>
        </authorList>
    </citation>
    <scope>NUCLEOTIDE SEQUENCE [LARGE SCALE GENOMIC DNA]</scope>
    <source>
        <strain evidence="2 3">CGMCC 4.4663</strain>
    </source>
</reference>
<evidence type="ECO:0000256" key="1">
    <source>
        <dbReference type="SAM" id="SignalP"/>
    </source>
</evidence>
<evidence type="ECO:0000313" key="3">
    <source>
        <dbReference type="Proteomes" id="UP000185696"/>
    </source>
</evidence>
<comment type="caution">
    <text evidence="2">The sequence shown here is derived from an EMBL/GenBank/DDBJ whole genome shotgun (WGS) entry which is preliminary data.</text>
</comment>
<feature type="signal peptide" evidence="1">
    <location>
        <begin position="1"/>
        <end position="27"/>
    </location>
</feature>